<reference evidence="2 3" key="2">
    <citation type="submission" date="2017-02" db="EMBL/GenBank/DDBJ databases">
        <title>A genome survey and senescence transcriptome analysis in Lentinula edodes.</title>
        <authorList>
            <person name="Sakamoto Y."/>
            <person name="Nakade K."/>
            <person name="Sato S."/>
            <person name="Yoshida Y."/>
            <person name="Miyazaki K."/>
            <person name="Natsume S."/>
            <person name="Konno N."/>
        </authorList>
    </citation>
    <scope>NUCLEOTIDE SEQUENCE [LARGE SCALE GENOMIC DNA]</scope>
    <source>
        <strain evidence="2 3">NBRC 111202</strain>
    </source>
</reference>
<organism evidence="2 3">
    <name type="scientific">Lentinula edodes</name>
    <name type="common">Shiitake mushroom</name>
    <name type="synonym">Lentinus edodes</name>
    <dbReference type="NCBI Taxonomy" id="5353"/>
    <lineage>
        <taxon>Eukaryota</taxon>
        <taxon>Fungi</taxon>
        <taxon>Dikarya</taxon>
        <taxon>Basidiomycota</taxon>
        <taxon>Agaricomycotina</taxon>
        <taxon>Agaricomycetes</taxon>
        <taxon>Agaricomycetidae</taxon>
        <taxon>Agaricales</taxon>
        <taxon>Marasmiineae</taxon>
        <taxon>Omphalotaceae</taxon>
        <taxon>Lentinula</taxon>
    </lineage>
</organism>
<proteinExistence type="predicted"/>
<dbReference type="Pfam" id="PF13718">
    <property type="entry name" value="GNAT_acetyltr_2"/>
    <property type="match status" value="1"/>
</dbReference>
<feature type="domain" description="N-acetyltransferase" evidence="1">
    <location>
        <begin position="8"/>
        <end position="70"/>
    </location>
</feature>
<dbReference type="InterPro" id="IPR000182">
    <property type="entry name" value="GNAT_dom"/>
</dbReference>
<dbReference type="GO" id="GO:0016747">
    <property type="term" value="F:acyltransferase activity, transferring groups other than amino-acyl groups"/>
    <property type="evidence" value="ECO:0007669"/>
    <property type="project" value="InterPro"/>
</dbReference>
<keyword evidence="3" id="KW-1185">Reference proteome</keyword>
<evidence type="ECO:0000313" key="2">
    <source>
        <dbReference type="EMBL" id="GAW01675.1"/>
    </source>
</evidence>
<comment type="caution">
    <text evidence="2">The sequence shown here is derived from an EMBL/GenBank/DDBJ whole genome shotgun (WGS) entry which is preliminary data.</text>
</comment>
<dbReference type="Proteomes" id="UP000188533">
    <property type="component" value="Unassembled WGS sequence"/>
</dbReference>
<dbReference type="AlphaFoldDB" id="A0A1Q3E358"/>
<dbReference type="EMBL" id="BDGU01000069">
    <property type="protein sequence ID" value="GAW01675.1"/>
    <property type="molecule type" value="Genomic_DNA"/>
</dbReference>
<name>A0A1Q3E358_LENED</name>
<evidence type="ECO:0000259" key="1">
    <source>
        <dbReference type="Pfam" id="PF13718"/>
    </source>
</evidence>
<accession>A0A1Q3E358</accession>
<sequence length="81" mass="8976">MAHNAAISETEFAEFSGAVIVRVTVGENVSGIDYESRAINYLNAYFNVEYFNLDEPEIENSAETNARDDVREVVDGVNDVV</sequence>
<evidence type="ECO:0000313" key="3">
    <source>
        <dbReference type="Proteomes" id="UP000188533"/>
    </source>
</evidence>
<gene>
    <name evidence="2" type="ORF">LENED_003283</name>
</gene>
<reference evidence="2 3" key="1">
    <citation type="submission" date="2016-08" db="EMBL/GenBank/DDBJ databases">
        <authorList>
            <consortium name="Lentinula edodes genome sequencing consortium"/>
            <person name="Sakamoto Y."/>
            <person name="Nakade K."/>
            <person name="Sato S."/>
            <person name="Yoshida Y."/>
            <person name="Miyazaki K."/>
            <person name="Natsume S."/>
            <person name="Konno N."/>
        </authorList>
    </citation>
    <scope>NUCLEOTIDE SEQUENCE [LARGE SCALE GENOMIC DNA]</scope>
    <source>
        <strain evidence="2 3">NBRC 111202</strain>
    </source>
</reference>
<protein>
    <submittedName>
        <fullName evidence="2">DUF699-domain-containing protein</fullName>
    </submittedName>
</protein>